<keyword evidence="1" id="KW-0614">Plasmid</keyword>
<organism evidence="1">
    <name type="scientific">Rhodococcus erythropolis</name>
    <name type="common">Arthrobacter picolinophilus</name>
    <dbReference type="NCBI Taxonomy" id="1833"/>
    <lineage>
        <taxon>Bacteria</taxon>
        <taxon>Bacillati</taxon>
        <taxon>Actinomycetota</taxon>
        <taxon>Actinomycetes</taxon>
        <taxon>Mycobacteriales</taxon>
        <taxon>Nocardiaceae</taxon>
        <taxon>Rhodococcus</taxon>
        <taxon>Rhodococcus erythropolis group</taxon>
    </lineage>
</organism>
<proteinExistence type="predicted"/>
<gene>
    <name evidence="1" type="ORF">PBD2.004</name>
</gene>
<protein>
    <submittedName>
        <fullName evidence="1">Uncharacterized protein</fullName>
    </submittedName>
</protein>
<dbReference type="AlphaFoldDB" id="Q6XNE2"/>
<reference evidence="1" key="1">
    <citation type="journal article" date="2003" name="J. Bacteriol.">
        <title>Complete nucleotide sequence and genetic organization of the 210-kilobase linear plasmid of Rhodococcus erythropolis BD2.</title>
        <authorList>
            <person name="Stecker C."/>
            <person name="Johann A."/>
            <person name="Herzberg C."/>
            <person name="Averhoff B."/>
            <person name="Gottschalk G."/>
        </authorList>
    </citation>
    <scope>NUCLEOTIDE SEQUENCE</scope>
    <source>
        <strain evidence="1">BD2</strain>
        <plasmid evidence="1">pBD2</plasmid>
    </source>
</reference>
<geneLocation type="plasmid" evidence="1">
    <name>pBD2</name>
</geneLocation>
<accession>Q6XNE2</accession>
<sequence>MRIPPMTQQEPWRRISNPVDLPAFSGAADLRVLDAEVFECILRDHLIPRSSERKYNAHWRNFWNVLAFDDELADRATAILEDFVDQAKAALDAGELDDKQQGRARKFIDKSVMALDRIDKAEDAPLAWIGERAAQFNPRSREVIEKLVQAIAEHRKTLDNEKLWRVLRRVGLDPDAR</sequence>
<name>Q6XNE2_RHOER</name>
<evidence type="ECO:0000313" key="1">
    <source>
        <dbReference type="EMBL" id="AAP73889.1"/>
    </source>
</evidence>
<dbReference type="EMBL" id="AY223810">
    <property type="protein sequence ID" value="AAP73889.1"/>
    <property type="molecule type" value="Genomic_DNA"/>
</dbReference>
<dbReference type="RefSeq" id="WP_011133347.1">
    <property type="nucleotide sequence ID" value="NC_005073.1"/>
</dbReference>